<keyword evidence="7" id="KW-1185">Reference proteome</keyword>
<comment type="caution">
    <text evidence="6">The sequence shown here is derived from an EMBL/GenBank/DDBJ whole genome shotgun (WGS) entry which is preliminary data.</text>
</comment>
<keyword evidence="3" id="KW-1133">Transmembrane helix</keyword>
<keyword evidence="4" id="KW-0732">Signal</keyword>
<feature type="signal peptide" evidence="4">
    <location>
        <begin position="1"/>
        <end position="38"/>
    </location>
</feature>
<dbReference type="PROSITE" id="PS50011">
    <property type="entry name" value="PROTEIN_KINASE_DOM"/>
    <property type="match status" value="1"/>
</dbReference>
<feature type="chain" id="PRO_5035790671" description="Protein kinase domain-containing protein" evidence="4">
    <location>
        <begin position="39"/>
        <end position="1012"/>
    </location>
</feature>
<gene>
    <name evidence="6" type="ORF">OSTQU699_LOCUS8862</name>
</gene>
<feature type="region of interest" description="Disordered" evidence="2">
    <location>
        <begin position="700"/>
        <end position="1012"/>
    </location>
</feature>
<evidence type="ECO:0000313" key="6">
    <source>
        <dbReference type="EMBL" id="CAD7703505.1"/>
    </source>
</evidence>
<keyword evidence="1" id="KW-0547">Nucleotide-binding</keyword>
<dbReference type="InterPro" id="IPR017441">
    <property type="entry name" value="Protein_kinase_ATP_BS"/>
</dbReference>
<dbReference type="PANTHER" id="PTHR44329">
    <property type="entry name" value="SERINE/THREONINE-PROTEIN KINASE TNNI3K-RELATED"/>
    <property type="match status" value="1"/>
</dbReference>
<feature type="compositionally biased region" description="Basic and acidic residues" evidence="2">
    <location>
        <begin position="921"/>
        <end position="930"/>
    </location>
</feature>
<dbReference type="InterPro" id="IPR011009">
    <property type="entry name" value="Kinase-like_dom_sf"/>
</dbReference>
<evidence type="ECO:0000256" key="4">
    <source>
        <dbReference type="SAM" id="SignalP"/>
    </source>
</evidence>
<dbReference type="Proteomes" id="UP000708148">
    <property type="component" value="Unassembled WGS sequence"/>
</dbReference>
<dbReference type="AlphaFoldDB" id="A0A8S1J755"/>
<name>A0A8S1J755_9CHLO</name>
<feature type="compositionally biased region" description="Basic and acidic residues" evidence="2">
    <location>
        <begin position="837"/>
        <end position="856"/>
    </location>
</feature>
<feature type="transmembrane region" description="Helical" evidence="3">
    <location>
        <begin position="293"/>
        <end position="317"/>
    </location>
</feature>
<sequence length="1012" mass="109501">MDGGILAMGGFERSRQWAAAHIYCCLAVLLASLAPALSVETEHQFGFVSVKTNVNTTVVATCEQLADALSSEVQDNLIVVIAYIRCDPAVWDKAVVVAGNKTVTGPGHGVIVGAVDWGNGNDMVVVGNGSSVTFQDIILMQDFLGANAMLNLPFLSAGMDARATFKGVAVGVRVCPQPVGIFDERLRELERPGHIPGKQDAARLGLTGLFVTDVAFSPYDDSTWRQCNVIWRCGTRSALDPEFLSDFQDELVRPICGAPISITDMQSPVGLSLNKTTPQLDQTESSGSETDKAAIGISLAVLVIFFIIVIGGVLFVFRHRANQRRRKADELQRRIQGIQGVSGYERGRQDGQRDVGAPAQFRPLTLGSRTSSGNFPNVFNMDLADVELGKRLGRGKFGSVYKCSYKGVAVAVKVVDHRGEGLQPETGEPLEADLCKQMHHVNVLTTYLYKTVRFDNLFASTHNTWNMQTTNMSGSFMDSHGNTFSHLESVQNLMDKKGYRTFIVMEYCNGGSLLRGINAGAFFTQETGPFVMRALLTALDVARGMSFLHDMCIVHGDLRPESCLVRSEPSDKKGFVCKVGDFGLSRYVADASSLKASSVGSTVYAAPELLKNGTLTKAADVYSMGMILWRLLSDFPAYKSMTEEEIVEFVLRGQRPEIPSHFSKGYRQLVEDCWNPERTRRPPFHEIVERLQALIADAAARAGDTSARQHDSGSPRAQTSQKTWELLTGTGQGSMYSPGRPSGEGSTSYRRQEEGPSQSAAHFSGNDPSQEDQALAEEPPGKDQKSGLESMETGFTTEDGQIAITMTDTIPSEKQFDSAAEAGGKQKSRFQAASSDGGRDSVDFGSERNSDSDRGSSHGRSFLTRFLASRSSQGTPKHQDQPSSAKGRGLSSLFSKKVADSTSPPAAKRHGRFEVSVAKPKTLEPGDRHNKTTGSSSSSGALAEPAREPRTEDSHLSGTSTTQLPTPFQAAGNGELAAPGLHLESEQAFLASTQDLDEVPRPRAPQRATQES</sequence>
<feature type="compositionally biased region" description="Polar residues" evidence="2">
    <location>
        <begin position="956"/>
        <end position="966"/>
    </location>
</feature>
<feature type="domain" description="Protein kinase" evidence="5">
    <location>
        <begin position="386"/>
        <end position="695"/>
    </location>
</feature>
<proteinExistence type="predicted"/>
<reference evidence="6" key="1">
    <citation type="submission" date="2020-12" db="EMBL/GenBank/DDBJ databases">
        <authorList>
            <person name="Iha C."/>
        </authorList>
    </citation>
    <scope>NUCLEOTIDE SEQUENCE</scope>
</reference>
<protein>
    <recommendedName>
        <fullName evidence="5">Protein kinase domain-containing protein</fullName>
    </recommendedName>
</protein>
<dbReference type="Gene3D" id="3.30.200.20">
    <property type="entry name" value="Phosphorylase Kinase, domain 1"/>
    <property type="match status" value="1"/>
</dbReference>
<feature type="binding site" evidence="1">
    <location>
        <position position="413"/>
    </location>
    <ligand>
        <name>ATP</name>
        <dbReference type="ChEBI" id="CHEBI:30616"/>
    </ligand>
</feature>
<feature type="compositionally biased region" description="Polar residues" evidence="2">
    <location>
        <begin position="793"/>
        <end position="812"/>
    </location>
</feature>
<feature type="compositionally biased region" description="Basic and acidic residues" evidence="2">
    <location>
        <begin position="945"/>
        <end position="955"/>
    </location>
</feature>
<dbReference type="Pfam" id="PF07714">
    <property type="entry name" value="PK_Tyr_Ser-Thr"/>
    <property type="match status" value="1"/>
</dbReference>
<dbReference type="InterPro" id="IPR000719">
    <property type="entry name" value="Prot_kinase_dom"/>
</dbReference>
<evidence type="ECO:0000256" key="2">
    <source>
        <dbReference type="SAM" id="MobiDB-lite"/>
    </source>
</evidence>
<evidence type="ECO:0000256" key="3">
    <source>
        <dbReference type="SAM" id="Phobius"/>
    </source>
</evidence>
<feature type="compositionally biased region" description="Polar residues" evidence="2">
    <location>
        <begin position="744"/>
        <end position="772"/>
    </location>
</feature>
<keyword evidence="3" id="KW-0812">Transmembrane</keyword>
<keyword evidence="3" id="KW-0472">Membrane</keyword>
<evidence type="ECO:0000259" key="5">
    <source>
        <dbReference type="PROSITE" id="PS50011"/>
    </source>
</evidence>
<dbReference type="OrthoDB" id="533232at2759"/>
<dbReference type="GO" id="GO:0004674">
    <property type="term" value="F:protein serine/threonine kinase activity"/>
    <property type="evidence" value="ECO:0007669"/>
    <property type="project" value="TreeGrafter"/>
</dbReference>
<evidence type="ECO:0000256" key="1">
    <source>
        <dbReference type="PROSITE-ProRule" id="PRU10141"/>
    </source>
</evidence>
<dbReference type="InterPro" id="IPR001245">
    <property type="entry name" value="Ser-Thr/Tyr_kinase_cat_dom"/>
</dbReference>
<accession>A0A8S1J755</accession>
<dbReference type="InterPro" id="IPR051681">
    <property type="entry name" value="Ser/Thr_Kinases-Pseudokinases"/>
</dbReference>
<dbReference type="Gene3D" id="1.10.510.10">
    <property type="entry name" value="Transferase(Phosphotransferase) domain 1"/>
    <property type="match status" value="1"/>
</dbReference>
<keyword evidence="1" id="KW-0067">ATP-binding</keyword>
<evidence type="ECO:0000313" key="7">
    <source>
        <dbReference type="Proteomes" id="UP000708148"/>
    </source>
</evidence>
<feature type="compositionally biased region" description="Polar residues" evidence="2">
    <location>
        <begin position="869"/>
        <end position="884"/>
    </location>
</feature>
<organism evidence="6 7">
    <name type="scientific">Ostreobium quekettii</name>
    <dbReference type="NCBI Taxonomy" id="121088"/>
    <lineage>
        <taxon>Eukaryota</taxon>
        <taxon>Viridiplantae</taxon>
        <taxon>Chlorophyta</taxon>
        <taxon>core chlorophytes</taxon>
        <taxon>Ulvophyceae</taxon>
        <taxon>TCBD clade</taxon>
        <taxon>Bryopsidales</taxon>
        <taxon>Ostreobineae</taxon>
        <taxon>Ostreobiaceae</taxon>
        <taxon>Ostreobium</taxon>
    </lineage>
</organism>
<dbReference type="PROSITE" id="PS00107">
    <property type="entry name" value="PROTEIN_KINASE_ATP"/>
    <property type="match status" value="1"/>
</dbReference>
<dbReference type="SUPFAM" id="SSF56112">
    <property type="entry name" value="Protein kinase-like (PK-like)"/>
    <property type="match status" value="1"/>
</dbReference>
<dbReference type="EMBL" id="CAJHUC010002270">
    <property type="protein sequence ID" value="CAD7703505.1"/>
    <property type="molecule type" value="Genomic_DNA"/>
</dbReference>
<dbReference type="GO" id="GO:0005524">
    <property type="term" value="F:ATP binding"/>
    <property type="evidence" value="ECO:0007669"/>
    <property type="project" value="UniProtKB-UniRule"/>
</dbReference>